<dbReference type="Pfam" id="PF00067">
    <property type="entry name" value="p450"/>
    <property type="match status" value="1"/>
</dbReference>
<keyword evidence="4" id="KW-0812">Transmembrane</keyword>
<dbReference type="Gene3D" id="1.10.630.10">
    <property type="entry name" value="Cytochrome P450"/>
    <property type="match status" value="1"/>
</dbReference>
<dbReference type="PANTHER" id="PTHR47955">
    <property type="entry name" value="CYTOCHROME P450 FAMILY 71 PROTEIN"/>
    <property type="match status" value="1"/>
</dbReference>
<keyword evidence="4" id="KW-1133">Transmembrane helix</keyword>
<evidence type="ECO:0000256" key="2">
    <source>
        <dbReference type="ARBA" id="ARBA00022723"/>
    </source>
</evidence>
<protein>
    <submittedName>
        <fullName evidence="5">Cytochrome p450 71a24</fullName>
    </submittedName>
</protein>
<dbReference type="GO" id="GO:0020037">
    <property type="term" value="F:heme binding"/>
    <property type="evidence" value="ECO:0007669"/>
    <property type="project" value="InterPro"/>
</dbReference>
<feature type="transmembrane region" description="Helical" evidence="4">
    <location>
        <begin position="15"/>
        <end position="39"/>
    </location>
</feature>
<sequence>MSHFLQFLGPKVTSLLLHPFVLCILAFIFILLFKSFPILSNDKKKKKKKKKNLPPSPPKLPIIGNLHQIGLQPHRSLLALAQHHGPLMLLHFGSVPTLVVSSANAAQEIMKTHDLIFVNRPKSSMFEKLSYNYKDVSLAHYGEYWRQMKSILVLHLLSSKRVQSFRAVREEELSLLVEKIKQSCFSTVNLSEVLPKLTNDIVCRVTLGRRYDGGEGGRKFKKLMEDLVELLAWVSCVNGLDTKAEKVAKQFDDFLEEVIEEHINCQKKGSDGHVISLDNEEQKDLVDILHWIQRENDAFVGGTDTTYPVLEWAMTELLRHQRTMKKVQNEVRGITSQKKGITEDKLEELQCLDAVIKETIQSNRDVQIQGYDIAVGTRVLINAWAIGRDPGLWDNLEEYHLERFLNSTIIHFKGHNFQLIPNLELVGEIRICFAITTINFIVQKVVSELCYRTCIIKYHENNFKMPRNSNQAQELQIAS</sequence>
<keyword evidence="4" id="KW-0472">Membrane</keyword>
<dbReference type="GO" id="GO:0016705">
    <property type="term" value="F:oxidoreductase activity, acting on paired donors, with incorporation or reduction of molecular oxygen"/>
    <property type="evidence" value="ECO:0007669"/>
    <property type="project" value="InterPro"/>
</dbReference>
<evidence type="ECO:0000313" key="6">
    <source>
        <dbReference type="Proteomes" id="UP000237347"/>
    </source>
</evidence>
<proteinExistence type="inferred from homology"/>
<gene>
    <name evidence="5" type="primary">CYP71A24_3</name>
    <name evidence="5" type="ORF">CFP56_040977</name>
</gene>
<evidence type="ECO:0000256" key="3">
    <source>
        <dbReference type="ARBA" id="ARBA00023004"/>
    </source>
</evidence>
<dbReference type="EMBL" id="PKMF04000083">
    <property type="protein sequence ID" value="KAK7851771.1"/>
    <property type="molecule type" value="Genomic_DNA"/>
</dbReference>
<reference evidence="5 6" key="1">
    <citation type="journal article" date="2018" name="Sci. Data">
        <title>The draft genome sequence of cork oak.</title>
        <authorList>
            <person name="Ramos A.M."/>
            <person name="Usie A."/>
            <person name="Barbosa P."/>
            <person name="Barros P.M."/>
            <person name="Capote T."/>
            <person name="Chaves I."/>
            <person name="Simoes F."/>
            <person name="Abreu I."/>
            <person name="Carrasquinho I."/>
            <person name="Faro C."/>
            <person name="Guimaraes J.B."/>
            <person name="Mendonca D."/>
            <person name="Nobrega F."/>
            <person name="Rodrigues L."/>
            <person name="Saibo N.J.M."/>
            <person name="Varela M.C."/>
            <person name="Egas C."/>
            <person name="Matos J."/>
            <person name="Miguel C.M."/>
            <person name="Oliveira M.M."/>
            <person name="Ricardo C.P."/>
            <person name="Goncalves S."/>
        </authorList>
    </citation>
    <scope>NUCLEOTIDE SEQUENCE [LARGE SCALE GENOMIC DNA]</scope>
    <source>
        <strain evidence="6">cv. HL8</strain>
    </source>
</reference>
<comment type="caution">
    <text evidence="5">The sequence shown here is derived from an EMBL/GenBank/DDBJ whole genome shotgun (WGS) entry which is preliminary data.</text>
</comment>
<name>A0AAW0LLI9_QUESU</name>
<comment type="similarity">
    <text evidence="1">Belongs to the cytochrome P450 family.</text>
</comment>
<evidence type="ECO:0000256" key="4">
    <source>
        <dbReference type="SAM" id="Phobius"/>
    </source>
</evidence>
<organism evidence="5 6">
    <name type="scientific">Quercus suber</name>
    <name type="common">Cork oak</name>
    <dbReference type="NCBI Taxonomy" id="58331"/>
    <lineage>
        <taxon>Eukaryota</taxon>
        <taxon>Viridiplantae</taxon>
        <taxon>Streptophyta</taxon>
        <taxon>Embryophyta</taxon>
        <taxon>Tracheophyta</taxon>
        <taxon>Spermatophyta</taxon>
        <taxon>Magnoliopsida</taxon>
        <taxon>eudicotyledons</taxon>
        <taxon>Gunneridae</taxon>
        <taxon>Pentapetalae</taxon>
        <taxon>rosids</taxon>
        <taxon>fabids</taxon>
        <taxon>Fagales</taxon>
        <taxon>Fagaceae</taxon>
        <taxon>Quercus</taxon>
    </lineage>
</organism>
<dbReference type="SUPFAM" id="SSF48264">
    <property type="entry name" value="Cytochrome P450"/>
    <property type="match status" value="1"/>
</dbReference>
<dbReference type="PANTHER" id="PTHR47955:SF15">
    <property type="entry name" value="CYTOCHROME P450 71A2-LIKE"/>
    <property type="match status" value="1"/>
</dbReference>
<keyword evidence="3" id="KW-0408">Iron</keyword>
<dbReference type="GO" id="GO:0005506">
    <property type="term" value="F:iron ion binding"/>
    <property type="evidence" value="ECO:0007669"/>
    <property type="project" value="InterPro"/>
</dbReference>
<dbReference type="InterPro" id="IPR001128">
    <property type="entry name" value="Cyt_P450"/>
</dbReference>
<dbReference type="InterPro" id="IPR036396">
    <property type="entry name" value="Cyt_P450_sf"/>
</dbReference>
<dbReference type="GO" id="GO:0004497">
    <property type="term" value="F:monooxygenase activity"/>
    <property type="evidence" value="ECO:0007669"/>
    <property type="project" value="InterPro"/>
</dbReference>
<keyword evidence="6" id="KW-1185">Reference proteome</keyword>
<accession>A0AAW0LLI9</accession>
<keyword evidence="2" id="KW-0479">Metal-binding</keyword>
<evidence type="ECO:0000313" key="5">
    <source>
        <dbReference type="EMBL" id="KAK7851771.1"/>
    </source>
</evidence>
<dbReference type="InterPro" id="IPR002401">
    <property type="entry name" value="Cyt_P450_E_grp-I"/>
</dbReference>
<evidence type="ECO:0000256" key="1">
    <source>
        <dbReference type="ARBA" id="ARBA00010617"/>
    </source>
</evidence>
<dbReference type="PRINTS" id="PR00463">
    <property type="entry name" value="EP450I"/>
</dbReference>
<dbReference type="Proteomes" id="UP000237347">
    <property type="component" value="Unassembled WGS sequence"/>
</dbReference>
<dbReference type="AlphaFoldDB" id="A0AAW0LLI9"/>